<reference evidence="3" key="1">
    <citation type="submission" date="2011-04" db="EMBL/GenBank/DDBJ databases">
        <title>The complete genome of Treponema brennaborense DSM 12168.</title>
        <authorList>
            <person name="Lucas S."/>
            <person name="Han J."/>
            <person name="Lapidus A."/>
            <person name="Bruce D."/>
            <person name="Goodwin L."/>
            <person name="Pitluck S."/>
            <person name="Peters L."/>
            <person name="Kyrpides N."/>
            <person name="Mavromatis K."/>
            <person name="Ivanova N."/>
            <person name="Mikhailova N."/>
            <person name="Pagani I."/>
            <person name="Teshima H."/>
            <person name="Detter J.C."/>
            <person name="Tapia R."/>
            <person name="Han C."/>
            <person name="Land M."/>
            <person name="Hauser L."/>
            <person name="Markowitz V."/>
            <person name="Cheng J.-F."/>
            <person name="Hugenholtz P."/>
            <person name="Woyke T."/>
            <person name="Wu D."/>
            <person name="Gronow S."/>
            <person name="Wellnitz S."/>
            <person name="Brambilla E."/>
            <person name="Klenk H.-P."/>
            <person name="Eisen J.A."/>
        </authorList>
    </citation>
    <scope>NUCLEOTIDE SEQUENCE [LARGE SCALE GENOMIC DNA]</scope>
    <source>
        <strain evidence="3">DSM 12168 / CIP 105900 / DD5/3</strain>
    </source>
</reference>
<name>F4LPD2_TREBD</name>
<dbReference type="RefSeq" id="WP_013758699.1">
    <property type="nucleotide sequence ID" value="NC_015500.1"/>
</dbReference>
<keyword evidence="3" id="KW-1185">Reference proteome</keyword>
<dbReference type="EMBL" id="CP002696">
    <property type="protein sequence ID" value="AEE16994.1"/>
    <property type="molecule type" value="Genomic_DNA"/>
</dbReference>
<dbReference type="STRING" id="906968.Trebr_1571"/>
<dbReference type="AlphaFoldDB" id="F4LPD2"/>
<evidence type="ECO:0000256" key="1">
    <source>
        <dbReference type="SAM" id="SignalP"/>
    </source>
</evidence>
<dbReference type="KEGG" id="tbe:Trebr_1571"/>
<proteinExistence type="predicted"/>
<evidence type="ECO:0000313" key="3">
    <source>
        <dbReference type="Proteomes" id="UP000006546"/>
    </source>
</evidence>
<evidence type="ECO:0008006" key="4">
    <source>
        <dbReference type="Google" id="ProtNLM"/>
    </source>
</evidence>
<feature type="chain" id="PRO_5003316853" description="Lipoprotein" evidence="1">
    <location>
        <begin position="21"/>
        <end position="257"/>
    </location>
</feature>
<organism evidence="2 3">
    <name type="scientific">Treponema brennaborense (strain DSM 12168 / CIP 105900 / DD5/3)</name>
    <dbReference type="NCBI Taxonomy" id="906968"/>
    <lineage>
        <taxon>Bacteria</taxon>
        <taxon>Pseudomonadati</taxon>
        <taxon>Spirochaetota</taxon>
        <taxon>Spirochaetia</taxon>
        <taxon>Spirochaetales</taxon>
        <taxon>Treponemataceae</taxon>
        <taxon>Treponema</taxon>
    </lineage>
</organism>
<dbReference type="HOGENOM" id="CLU_1081579_0_0_12"/>
<dbReference type="Proteomes" id="UP000006546">
    <property type="component" value="Chromosome"/>
</dbReference>
<evidence type="ECO:0000313" key="2">
    <source>
        <dbReference type="EMBL" id="AEE16994.1"/>
    </source>
</evidence>
<feature type="signal peptide" evidence="1">
    <location>
        <begin position="1"/>
        <end position="20"/>
    </location>
</feature>
<keyword evidence="1" id="KW-0732">Signal</keyword>
<gene>
    <name evidence="2" type="ordered locus">Trebr_1571</name>
</gene>
<sequence>MQLRRYGIGAAAAAAFVCFASCQLFTTPLFHSSRDFSAALRNSSTESIVQNIPAVSADPDQTAALLEELGKRDQDEIVKLPVEDKESILAAATSAALPVGDITDAIQNAKNADGSFDTEALVTSLCESGREIDTTAVESILNDTESLAQADVSVLAFSAAAVALSALKEEASGGSSVAAVVETLQTAGLTAGADAQAIADATGFSLDSARKLETVLAVAAVLSGTAGDGEPDRREDAAAVSVGGFDIGSLLDGFLGN</sequence>
<protein>
    <recommendedName>
        <fullName evidence="4">Lipoprotein</fullName>
    </recommendedName>
</protein>
<accession>F4LPD2</accession>